<name>C8XC65_NAKMY</name>
<dbReference type="OrthoDB" id="4871005at2"/>
<keyword evidence="3" id="KW-1185">Reference proteome</keyword>
<dbReference type="KEGG" id="nml:Namu_5192"/>
<feature type="region of interest" description="Disordered" evidence="1">
    <location>
        <begin position="66"/>
        <end position="87"/>
    </location>
</feature>
<feature type="compositionally biased region" description="Basic and acidic residues" evidence="1">
    <location>
        <begin position="355"/>
        <end position="373"/>
    </location>
</feature>
<dbReference type="InParanoid" id="C8XC65"/>
<sequence length="373" mass="39300">MAHPDSLTPGSASGSGARRRSRLKSLARGAAGAAWTMSAPLRWGAGVAVRASEAAVSEVAARALTRPAAAPDPPVGAGPGQETAPGMLDRALSPLRPVIDAVVRLALEGLDLTRVVLEQVDLDAVVAAVDLDSAVARVDLDSAVARVDLDAAVARVDLDAIVDRVDVKRILDRLDLDAIVARVDIERILDRLDLDAIVARVDIVRIIDRLDIDAIVERVDLDRIINRLDLDAIVARVDIEGIVAGLDLDAIVAQVDPDAIVSRVDFDLAISHIDLIGIATAVVDGIDLAGIIRDSTGSLASEAVHGVRVQGQQADDAIGQFVGRMLGRRRQLDGAPIVPRPGEPPAVNGRASLNGHHDPRLDPRPPADRNRTP</sequence>
<gene>
    <name evidence="2" type="ordered locus">Namu_5192</name>
</gene>
<proteinExistence type="predicted"/>
<feature type="region of interest" description="Disordered" evidence="1">
    <location>
        <begin position="334"/>
        <end position="373"/>
    </location>
</feature>
<dbReference type="AlphaFoldDB" id="C8XC65"/>
<accession>C8XC65</accession>
<protein>
    <submittedName>
        <fullName evidence="2">Uncharacterized protein</fullName>
    </submittedName>
</protein>
<dbReference type="Proteomes" id="UP000002218">
    <property type="component" value="Chromosome"/>
</dbReference>
<reference evidence="2 3" key="2">
    <citation type="journal article" date="2010" name="Stand. Genomic Sci.">
        <title>Complete genome sequence of Nakamurella multipartita type strain (Y-104).</title>
        <authorList>
            <person name="Tice H."/>
            <person name="Mayilraj S."/>
            <person name="Sims D."/>
            <person name="Lapidus A."/>
            <person name="Nolan M."/>
            <person name="Lucas S."/>
            <person name="Glavina Del Rio T."/>
            <person name="Copeland A."/>
            <person name="Cheng J.F."/>
            <person name="Meincke L."/>
            <person name="Bruce D."/>
            <person name="Goodwin L."/>
            <person name="Pitluck S."/>
            <person name="Ivanova N."/>
            <person name="Mavromatis K."/>
            <person name="Ovchinnikova G."/>
            <person name="Pati A."/>
            <person name="Chen A."/>
            <person name="Palaniappan K."/>
            <person name="Land M."/>
            <person name="Hauser L."/>
            <person name="Chang Y.J."/>
            <person name="Jeffries C.D."/>
            <person name="Detter J.C."/>
            <person name="Brettin T."/>
            <person name="Rohde M."/>
            <person name="Goker M."/>
            <person name="Bristow J."/>
            <person name="Eisen J.A."/>
            <person name="Markowitz V."/>
            <person name="Hugenholtz P."/>
            <person name="Kyrpides N.C."/>
            <person name="Klenk H.P."/>
            <person name="Chen F."/>
        </authorList>
    </citation>
    <scope>NUCLEOTIDE SEQUENCE [LARGE SCALE GENOMIC DNA]</scope>
    <source>
        <strain evidence="3">ATCC 700099 / DSM 44233 / CIP 104796 / JCM 9543 / NBRC 105858 / Y-104</strain>
    </source>
</reference>
<reference evidence="3" key="1">
    <citation type="submission" date="2009-09" db="EMBL/GenBank/DDBJ databases">
        <title>The complete genome of Nakamurella multipartita DSM 44233.</title>
        <authorList>
            <consortium name="US DOE Joint Genome Institute (JGI-PGF)"/>
            <person name="Lucas S."/>
            <person name="Copeland A."/>
            <person name="Lapidus A."/>
            <person name="Glavina del Rio T."/>
            <person name="Dalin E."/>
            <person name="Tice H."/>
            <person name="Bruce D."/>
            <person name="Goodwin L."/>
            <person name="Pitluck S."/>
            <person name="Kyrpides N."/>
            <person name="Mavromatis K."/>
            <person name="Ivanova N."/>
            <person name="Ovchinnikova G."/>
            <person name="Sims D."/>
            <person name="Meincke L."/>
            <person name="Brettin T."/>
            <person name="Detter J.C."/>
            <person name="Han C."/>
            <person name="Larimer F."/>
            <person name="Land M."/>
            <person name="Hauser L."/>
            <person name="Markowitz V."/>
            <person name="Cheng J.-F."/>
            <person name="Hugenholtz P."/>
            <person name="Woyke T."/>
            <person name="Wu D."/>
            <person name="Klenk H.-P."/>
            <person name="Eisen J.A."/>
        </authorList>
    </citation>
    <scope>NUCLEOTIDE SEQUENCE [LARGE SCALE GENOMIC DNA]</scope>
    <source>
        <strain evidence="3">ATCC 700099 / DSM 44233 / CIP 104796 / JCM 9543 / NBRC 105858 / Y-104</strain>
    </source>
</reference>
<dbReference type="EMBL" id="CP001737">
    <property type="protein sequence ID" value="ACV81459.1"/>
    <property type="molecule type" value="Genomic_DNA"/>
</dbReference>
<evidence type="ECO:0000256" key="1">
    <source>
        <dbReference type="SAM" id="MobiDB-lite"/>
    </source>
</evidence>
<dbReference type="eggNOG" id="COG1388">
    <property type="taxonomic scope" value="Bacteria"/>
</dbReference>
<dbReference type="STRING" id="479431.Namu_5192"/>
<evidence type="ECO:0000313" key="2">
    <source>
        <dbReference type="EMBL" id="ACV81459.1"/>
    </source>
</evidence>
<feature type="region of interest" description="Disordered" evidence="1">
    <location>
        <begin position="1"/>
        <end position="24"/>
    </location>
</feature>
<evidence type="ECO:0000313" key="3">
    <source>
        <dbReference type="Proteomes" id="UP000002218"/>
    </source>
</evidence>
<organism evidence="2 3">
    <name type="scientific">Nakamurella multipartita (strain ATCC 700099 / DSM 44233 / CIP 104796 / JCM 9543 / NBRC 105858 / Y-104)</name>
    <name type="common">Microsphaera multipartita</name>
    <dbReference type="NCBI Taxonomy" id="479431"/>
    <lineage>
        <taxon>Bacteria</taxon>
        <taxon>Bacillati</taxon>
        <taxon>Actinomycetota</taxon>
        <taxon>Actinomycetes</taxon>
        <taxon>Nakamurellales</taxon>
        <taxon>Nakamurellaceae</taxon>
        <taxon>Nakamurella</taxon>
    </lineage>
</organism>
<dbReference type="RefSeq" id="WP_015750266.1">
    <property type="nucleotide sequence ID" value="NC_013235.1"/>
</dbReference>
<dbReference type="HOGENOM" id="CLU_741522_0_0_11"/>